<name>A0ABV3BCP4_9ACTN</name>
<feature type="transmembrane region" description="Helical" evidence="1">
    <location>
        <begin position="248"/>
        <end position="269"/>
    </location>
</feature>
<keyword evidence="1" id="KW-1133">Transmembrane helix</keyword>
<feature type="transmembrane region" description="Helical" evidence="1">
    <location>
        <begin position="355"/>
        <end position="377"/>
    </location>
</feature>
<feature type="transmembrane region" description="Helical" evidence="1">
    <location>
        <begin position="207"/>
        <end position="227"/>
    </location>
</feature>
<sequence>MLSSRTAEYRGALTAPAGFTVLLNGAAGIRLLPLEPAKAAAYLERDAGGPRTEAAARWKPVIASLSTDTPVSQALSTPLGLFLARTIYNPRPDEHLTDLAHPSELLDQARFPARQDIDTHLFAAFIPAAYRPHPHHPTRWTAQQAQRTLNFLAGHLQHTLDGTPNLAWWQLPKALEHRQELAVGLAVGLMGWLPGCFLMWVRHGFTTGLGIWLMGGLPWTVAATLLASSTRERKPSSGIRWSWKGKSWLTVGLSFGLIFGIFFAFLLGTERFLEGFTFALAGGLPFGLLGGLRSVHPDLSKAVGPGVVLAQDRRTLVVITLAGVLAGLLASTLTIVVDLWFAYSPNVLFRLGGGLAIGFPVGLMLGFVRSVWMEYLVARIRLAVMRRVPWRFMSFLADAHERRGVLRQVGAVYQFRHIDLQRHLA</sequence>
<keyword evidence="3" id="KW-1185">Reference proteome</keyword>
<dbReference type="EMBL" id="JBEYXT010000481">
    <property type="protein sequence ID" value="MEU6807195.1"/>
    <property type="molecule type" value="Genomic_DNA"/>
</dbReference>
<keyword evidence="1" id="KW-0472">Membrane</keyword>
<accession>A0ABV3BCP4</accession>
<feature type="transmembrane region" description="Helical" evidence="1">
    <location>
        <begin position="275"/>
        <end position="295"/>
    </location>
</feature>
<feature type="transmembrane region" description="Helical" evidence="1">
    <location>
        <begin position="316"/>
        <end position="343"/>
    </location>
</feature>
<protein>
    <recommendedName>
        <fullName evidence="4">Integral membrane protein</fullName>
    </recommendedName>
</protein>
<reference evidence="2 3" key="1">
    <citation type="submission" date="2024-06" db="EMBL/GenBank/DDBJ databases">
        <title>The Natural Products Discovery Center: Release of the First 8490 Sequenced Strains for Exploring Actinobacteria Biosynthetic Diversity.</title>
        <authorList>
            <person name="Kalkreuter E."/>
            <person name="Kautsar S.A."/>
            <person name="Yang D."/>
            <person name="Bader C.D."/>
            <person name="Teijaro C.N."/>
            <person name="Fluegel L."/>
            <person name="Davis C.M."/>
            <person name="Simpson J.R."/>
            <person name="Lauterbach L."/>
            <person name="Steele A.D."/>
            <person name="Gui C."/>
            <person name="Meng S."/>
            <person name="Li G."/>
            <person name="Viehrig K."/>
            <person name="Ye F."/>
            <person name="Su P."/>
            <person name="Kiefer A.F."/>
            <person name="Nichols A."/>
            <person name="Cepeda A.J."/>
            <person name="Yan W."/>
            <person name="Fan B."/>
            <person name="Jiang Y."/>
            <person name="Adhikari A."/>
            <person name="Zheng C.-J."/>
            <person name="Schuster L."/>
            <person name="Cowan T.M."/>
            <person name="Smanski M.J."/>
            <person name="Chevrette M.G."/>
            <person name="De Carvalho L.P.S."/>
            <person name="Shen B."/>
        </authorList>
    </citation>
    <scope>NUCLEOTIDE SEQUENCE [LARGE SCALE GENOMIC DNA]</scope>
    <source>
        <strain evidence="2 3">NPDC046851</strain>
    </source>
</reference>
<comment type="caution">
    <text evidence="2">The sequence shown here is derived from an EMBL/GenBank/DDBJ whole genome shotgun (WGS) entry which is preliminary data.</text>
</comment>
<dbReference type="Proteomes" id="UP001551189">
    <property type="component" value="Unassembled WGS sequence"/>
</dbReference>
<proteinExistence type="predicted"/>
<evidence type="ECO:0000313" key="3">
    <source>
        <dbReference type="Proteomes" id="UP001551189"/>
    </source>
</evidence>
<gene>
    <name evidence="2" type="ORF">ABZ931_40525</name>
</gene>
<evidence type="ECO:0008006" key="4">
    <source>
        <dbReference type="Google" id="ProtNLM"/>
    </source>
</evidence>
<evidence type="ECO:0000256" key="1">
    <source>
        <dbReference type="SAM" id="Phobius"/>
    </source>
</evidence>
<keyword evidence="1" id="KW-0812">Transmembrane</keyword>
<organism evidence="2 3">
    <name type="scientific">Streptomyces neyagawaensis</name>
    <dbReference type="NCBI Taxonomy" id="42238"/>
    <lineage>
        <taxon>Bacteria</taxon>
        <taxon>Bacillati</taxon>
        <taxon>Actinomycetota</taxon>
        <taxon>Actinomycetes</taxon>
        <taxon>Kitasatosporales</taxon>
        <taxon>Streptomycetaceae</taxon>
        <taxon>Streptomyces</taxon>
    </lineage>
</organism>
<dbReference type="RefSeq" id="WP_359703362.1">
    <property type="nucleotide sequence ID" value="NZ_JBEYXT010000481.1"/>
</dbReference>
<evidence type="ECO:0000313" key="2">
    <source>
        <dbReference type="EMBL" id="MEU6807195.1"/>
    </source>
</evidence>
<feature type="transmembrane region" description="Helical" evidence="1">
    <location>
        <begin position="181"/>
        <end position="201"/>
    </location>
</feature>